<dbReference type="AlphaFoldDB" id="A0A0F9NWY1"/>
<proteinExistence type="predicted"/>
<dbReference type="SUPFAM" id="SSF52540">
    <property type="entry name" value="P-loop containing nucleoside triphosphate hydrolases"/>
    <property type="match status" value="1"/>
</dbReference>
<comment type="caution">
    <text evidence="1">The sequence shown here is derived from an EMBL/GenBank/DDBJ whole genome shotgun (WGS) entry which is preliminary data.</text>
</comment>
<name>A0A0F9NWY1_9ZZZZ</name>
<protein>
    <recommendedName>
        <fullName evidence="2">G domain-containing protein</fullName>
    </recommendedName>
</protein>
<accession>A0A0F9NWY1</accession>
<dbReference type="EMBL" id="LAZR01002915">
    <property type="protein sequence ID" value="KKN24030.1"/>
    <property type="molecule type" value="Genomic_DNA"/>
</dbReference>
<sequence>MVNIGLLGDISVGKTSLLRLFVRYLKKGDIENVKGGIKCSIVKADFSGEATIPGGDKEDALNEKETKTIHPNRIVFREDSSKKAHTIFAPGGDRQRAVVKMGIITISRIATQIIAVFSLDRELAPQFEFFNDVRFFPDHIFVCINKIDLVEGDKEAKLGEVKNNIIEFFNARKIDVKETFITCGETIEGFDDVESYNNRVAEMILQITTKN</sequence>
<gene>
    <name evidence="1" type="ORF">LCGC14_0898990</name>
</gene>
<organism evidence="1">
    <name type="scientific">marine sediment metagenome</name>
    <dbReference type="NCBI Taxonomy" id="412755"/>
    <lineage>
        <taxon>unclassified sequences</taxon>
        <taxon>metagenomes</taxon>
        <taxon>ecological metagenomes</taxon>
    </lineage>
</organism>
<evidence type="ECO:0008006" key="2">
    <source>
        <dbReference type="Google" id="ProtNLM"/>
    </source>
</evidence>
<dbReference type="InterPro" id="IPR027417">
    <property type="entry name" value="P-loop_NTPase"/>
</dbReference>
<reference evidence="1" key="1">
    <citation type="journal article" date="2015" name="Nature">
        <title>Complex archaea that bridge the gap between prokaryotes and eukaryotes.</title>
        <authorList>
            <person name="Spang A."/>
            <person name="Saw J.H."/>
            <person name="Jorgensen S.L."/>
            <person name="Zaremba-Niedzwiedzka K."/>
            <person name="Martijn J."/>
            <person name="Lind A.E."/>
            <person name="van Eijk R."/>
            <person name="Schleper C."/>
            <person name="Guy L."/>
            <person name="Ettema T.J."/>
        </authorList>
    </citation>
    <scope>NUCLEOTIDE SEQUENCE</scope>
</reference>
<evidence type="ECO:0000313" key="1">
    <source>
        <dbReference type="EMBL" id="KKN24030.1"/>
    </source>
</evidence>
<dbReference type="Gene3D" id="3.40.50.300">
    <property type="entry name" value="P-loop containing nucleotide triphosphate hydrolases"/>
    <property type="match status" value="1"/>
</dbReference>